<evidence type="ECO:0000256" key="12">
    <source>
        <dbReference type="ARBA" id="ARBA00048934"/>
    </source>
</evidence>
<dbReference type="SUPFAM" id="SSF51395">
    <property type="entry name" value="FMN-linked oxidoreductases"/>
    <property type="match status" value="1"/>
</dbReference>
<dbReference type="Proteomes" id="UP000602510">
    <property type="component" value="Unassembled WGS sequence"/>
</dbReference>
<evidence type="ECO:0000259" key="14">
    <source>
        <dbReference type="Pfam" id="PF01207"/>
    </source>
</evidence>
<evidence type="ECO:0000256" key="11">
    <source>
        <dbReference type="ARBA" id="ARBA00047652"/>
    </source>
</evidence>
<dbReference type="GO" id="GO:0017150">
    <property type="term" value="F:tRNA dihydrouridine synthase activity"/>
    <property type="evidence" value="ECO:0007669"/>
    <property type="project" value="InterPro"/>
</dbReference>
<dbReference type="PANTHER" id="PTHR11082:SF5">
    <property type="entry name" value="TRNA-DIHYDROURIDINE(16_17) SYNTHASE [NAD(P)(+)]-LIKE"/>
    <property type="match status" value="1"/>
</dbReference>
<dbReference type="InterPro" id="IPR013785">
    <property type="entry name" value="Aldolase_TIM"/>
</dbReference>
<evidence type="ECO:0000313" key="15">
    <source>
        <dbReference type="EMBL" id="KAF4032263.1"/>
    </source>
</evidence>
<comment type="catalytic activity">
    <reaction evidence="11">
        <text>5,6-dihydrouridine(16) in tRNA + NADP(+) = uridine(16) in tRNA + NADPH + H(+)</text>
        <dbReference type="Rhea" id="RHEA:53376"/>
        <dbReference type="Rhea" id="RHEA-COMP:13543"/>
        <dbReference type="Rhea" id="RHEA-COMP:13544"/>
        <dbReference type="ChEBI" id="CHEBI:15378"/>
        <dbReference type="ChEBI" id="CHEBI:57783"/>
        <dbReference type="ChEBI" id="CHEBI:58349"/>
        <dbReference type="ChEBI" id="CHEBI:65315"/>
        <dbReference type="ChEBI" id="CHEBI:74443"/>
        <dbReference type="EC" id="1.3.1.88"/>
    </reaction>
    <physiologicalReaction direction="right-to-left" evidence="11">
        <dbReference type="Rhea" id="RHEA:53378"/>
    </physiologicalReaction>
</comment>
<reference evidence="15" key="1">
    <citation type="submission" date="2020-04" db="EMBL/GenBank/DDBJ databases">
        <title>Hybrid Assembly of Korean Phytophthora infestans isolates.</title>
        <authorList>
            <person name="Prokchorchik M."/>
            <person name="Lee Y."/>
            <person name="Seo J."/>
            <person name="Cho J.-H."/>
            <person name="Park Y.-E."/>
            <person name="Jang D.-C."/>
            <person name="Im J.-S."/>
            <person name="Choi J.-G."/>
            <person name="Park H.-J."/>
            <person name="Lee G.-B."/>
            <person name="Lee Y.-G."/>
            <person name="Hong S.-Y."/>
            <person name="Cho K."/>
            <person name="Sohn K.H."/>
        </authorList>
    </citation>
    <scope>NUCLEOTIDE SEQUENCE</scope>
    <source>
        <strain evidence="15">KR_1_A1</strain>
    </source>
</reference>
<gene>
    <name evidence="15" type="ORF">GN244_ATG15844</name>
</gene>
<comment type="catalytic activity">
    <reaction evidence="10">
        <text>5,6-dihydrouridine(17) in tRNA + NAD(+) = uridine(17) in tRNA + NADH + H(+)</text>
        <dbReference type="Rhea" id="RHEA:53372"/>
        <dbReference type="Rhea" id="RHEA-COMP:13541"/>
        <dbReference type="Rhea" id="RHEA-COMP:13542"/>
        <dbReference type="ChEBI" id="CHEBI:15378"/>
        <dbReference type="ChEBI" id="CHEBI:57540"/>
        <dbReference type="ChEBI" id="CHEBI:57945"/>
        <dbReference type="ChEBI" id="CHEBI:65315"/>
        <dbReference type="ChEBI" id="CHEBI:74443"/>
        <dbReference type="EC" id="1.3.1.88"/>
    </reaction>
    <physiologicalReaction direction="right-to-left" evidence="10">
        <dbReference type="Rhea" id="RHEA:53374"/>
    </physiologicalReaction>
</comment>
<keyword evidence="5" id="KW-0521">NADP</keyword>
<feature type="domain" description="DUS-like FMN-binding" evidence="14">
    <location>
        <begin position="87"/>
        <end position="377"/>
    </location>
</feature>
<dbReference type="InterPro" id="IPR035587">
    <property type="entry name" value="DUS-like_FMN-bd"/>
</dbReference>
<dbReference type="AlphaFoldDB" id="A0A833SLR6"/>
<dbReference type="PANTHER" id="PTHR11082">
    <property type="entry name" value="TRNA-DIHYDROURIDINE SYNTHASE"/>
    <property type="match status" value="1"/>
</dbReference>
<dbReference type="FunFam" id="3.20.20.70:FF:000275">
    <property type="entry name" value="tRNA-dihydrouridine synthase"/>
    <property type="match status" value="1"/>
</dbReference>
<comment type="similarity">
    <text evidence="8">Belongs to the Dus family. Dus1 subfamily.</text>
</comment>
<evidence type="ECO:0000256" key="1">
    <source>
        <dbReference type="ARBA" id="ARBA00001917"/>
    </source>
</evidence>
<dbReference type="InterPro" id="IPR018517">
    <property type="entry name" value="tRNA_hU_synthase_CS"/>
</dbReference>
<evidence type="ECO:0000313" key="16">
    <source>
        <dbReference type="Proteomes" id="UP000602510"/>
    </source>
</evidence>
<dbReference type="PROSITE" id="PS01136">
    <property type="entry name" value="UPF0034"/>
    <property type="match status" value="1"/>
</dbReference>
<keyword evidence="6" id="KW-0560">Oxidoreductase</keyword>
<evidence type="ECO:0000256" key="9">
    <source>
        <dbReference type="ARBA" id="ARBA00038890"/>
    </source>
</evidence>
<evidence type="ECO:0000256" key="7">
    <source>
        <dbReference type="ARBA" id="ARBA00023027"/>
    </source>
</evidence>
<keyword evidence="7" id="KW-0520">NAD</keyword>
<comment type="catalytic activity">
    <reaction evidence="12">
        <text>5,6-dihydrouridine(16) in tRNA + NAD(+) = uridine(16) in tRNA + NADH + H(+)</text>
        <dbReference type="Rhea" id="RHEA:53380"/>
        <dbReference type="Rhea" id="RHEA-COMP:13543"/>
        <dbReference type="Rhea" id="RHEA-COMP:13544"/>
        <dbReference type="ChEBI" id="CHEBI:15378"/>
        <dbReference type="ChEBI" id="CHEBI:57540"/>
        <dbReference type="ChEBI" id="CHEBI:57945"/>
        <dbReference type="ChEBI" id="CHEBI:65315"/>
        <dbReference type="ChEBI" id="CHEBI:74443"/>
        <dbReference type="EC" id="1.3.1.88"/>
    </reaction>
    <physiologicalReaction direction="right-to-left" evidence="12">
        <dbReference type="Rhea" id="RHEA:53382"/>
    </physiologicalReaction>
</comment>
<keyword evidence="3" id="KW-0288">FMN</keyword>
<comment type="catalytic activity">
    <reaction evidence="13">
        <text>5,6-dihydrouridine(17) in tRNA + NADP(+) = uridine(17) in tRNA + NADPH + H(+)</text>
        <dbReference type="Rhea" id="RHEA:53368"/>
        <dbReference type="Rhea" id="RHEA-COMP:13541"/>
        <dbReference type="Rhea" id="RHEA-COMP:13542"/>
        <dbReference type="ChEBI" id="CHEBI:15378"/>
        <dbReference type="ChEBI" id="CHEBI:57783"/>
        <dbReference type="ChEBI" id="CHEBI:58349"/>
        <dbReference type="ChEBI" id="CHEBI:65315"/>
        <dbReference type="ChEBI" id="CHEBI:74443"/>
        <dbReference type="EC" id="1.3.1.88"/>
    </reaction>
    <physiologicalReaction direction="right-to-left" evidence="13">
        <dbReference type="Rhea" id="RHEA:53370"/>
    </physiologicalReaction>
</comment>
<keyword evidence="2" id="KW-0285">Flavoprotein</keyword>
<proteinExistence type="inferred from homology"/>
<name>A0A833SLR6_PHYIN</name>
<evidence type="ECO:0000256" key="10">
    <source>
        <dbReference type="ARBA" id="ARBA00047287"/>
    </source>
</evidence>
<sequence>MPRVRTPPSALLMRLIPVENNLGDCKGKSSSSVIGYYVVARSCVHHTSTETANHAQNYQMAEQQLTDMVKLRGYDFYRAIGSPKRIVAPMVDQSELAFRMLCRELGADCCYTPMLHSRLFAESAEYREKMFEHHIQDRPLVVQFCGNDPKTVLAAAKMVEGHCDAVDLNLGCPQGIARKGHYGSFLMHDKETVKATVKTLSAGLNIPVTVKIRVFPDDNETLEFADMLQEAGCDLLTVHGRTKEMNKTAVREVNWDIIRRIKERLTIPVIANGGIETHEDIARCLEATGCDGVMSSEGLLENPALFADTNNTPGEDTSFLELARQYLECATLYPPASDKIVRAHLFKILFQDLRVHSDLRDALAAAKSQQEMVEIVDELAVRLKEAESENAGPEIKKVAYAAKTSWYRRHRQGQEKLRRRDSYEKCLDTGFGNLFA</sequence>
<organism evidence="15 16">
    <name type="scientific">Phytophthora infestans</name>
    <name type="common">Potato late blight agent</name>
    <name type="synonym">Botrytis infestans</name>
    <dbReference type="NCBI Taxonomy" id="4787"/>
    <lineage>
        <taxon>Eukaryota</taxon>
        <taxon>Sar</taxon>
        <taxon>Stramenopiles</taxon>
        <taxon>Oomycota</taxon>
        <taxon>Peronosporomycetes</taxon>
        <taxon>Peronosporales</taxon>
        <taxon>Peronosporaceae</taxon>
        <taxon>Phytophthora</taxon>
    </lineage>
</organism>
<evidence type="ECO:0000256" key="13">
    <source>
        <dbReference type="ARBA" id="ARBA00049467"/>
    </source>
</evidence>
<protein>
    <recommendedName>
        <fullName evidence="9">tRNA-dihydrouridine(16/17) synthase [NAD(P)(+)]</fullName>
        <ecNumber evidence="9">1.3.1.88</ecNumber>
    </recommendedName>
</protein>
<dbReference type="Pfam" id="PF01207">
    <property type="entry name" value="Dus"/>
    <property type="match status" value="1"/>
</dbReference>
<dbReference type="CDD" id="cd02801">
    <property type="entry name" value="DUS_like_FMN"/>
    <property type="match status" value="1"/>
</dbReference>
<evidence type="ECO:0000256" key="8">
    <source>
        <dbReference type="ARBA" id="ARBA00038313"/>
    </source>
</evidence>
<evidence type="ECO:0000256" key="5">
    <source>
        <dbReference type="ARBA" id="ARBA00022857"/>
    </source>
</evidence>
<comment type="cofactor">
    <cofactor evidence="1">
        <name>FMN</name>
        <dbReference type="ChEBI" id="CHEBI:58210"/>
    </cofactor>
</comment>
<dbReference type="GO" id="GO:0050660">
    <property type="term" value="F:flavin adenine dinucleotide binding"/>
    <property type="evidence" value="ECO:0007669"/>
    <property type="project" value="InterPro"/>
</dbReference>
<evidence type="ECO:0000256" key="4">
    <source>
        <dbReference type="ARBA" id="ARBA00022694"/>
    </source>
</evidence>
<evidence type="ECO:0000256" key="3">
    <source>
        <dbReference type="ARBA" id="ARBA00022643"/>
    </source>
</evidence>
<evidence type="ECO:0000256" key="6">
    <source>
        <dbReference type="ARBA" id="ARBA00023002"/>
    </source>
</evidence>
<keyword evidence="16" id="KW-1185">Reference proteome</keyword>
<dbReference type="EMBL" id="WSZM01000502">
    <property type="protein sequence ID" value="KAF4032263.1"/>
    <property type="molecule type" value="Genomic_DNA"/>
</dbReference>
<keyword evidence="4" id="KW-0819">tRNA processing</keyword>
<comment type="caution">
    <text evidence="15">The sequence shown here is derived from an EMBL/GenBank/DDBJ whole genome shotgun (WGS) entry which is preliminary data.</text>
</comment>
<dbReference type="Gene3D" id="3.20.20.70">
    <property type="entry name" value="Aldolase class I"/>
    <property type="match status" value="1"/>
</dbReference>
<accession>A0A833SLR6</accession>
<evidence type="ECO:0000256" key="2">
    <source>
        <dbReference type="ARBA" id="ARBA00022630"/>
    </source>
</evidence>
<dbReference type="EC" id="1.3.1.88" evidence="9"/>